<gene>
    <name evidence="2" type="ORF">CA984_29195</name>
</gene>
<proteinExistence type="predicted"/>
<protein>
    <submittedName>
        <fullName evidence="2">Uncharacterized protein</fullName>
    </submittedName>
</protein>
<dbReference type="AlphaFoldDB" id="A0A243RD81"/>
<dbReference type="RefSeq" id="WP_086576734.1">
    <property type="nucleotide sequence ID" value="NZ_NGFP01000165.1"/>
</dbReference>
<reference evidence="2 3" key="1">
    <citation type="submission" date="2017-05" db="EMBL/GenBank/DDBJ databases">
        <title>Biotechnological potential of actinobacteria isolated from South African environments.</title>
        <authorList>
            <person name="Le Roes-Hill M."/>
            <person name="Prins A."/>
            <person name="Durrell K.A."/>
        </authorList>
    </citation>
    <scope>NUCLEOTIDE SEQUENCE [LARGE SCALE GENOMIC DNA]</scope>
    <source>
        <strain evidence="2">M26</strain>
    </source>
</reference>
<dbReference type="EMBL" id="NGFP01000165">
    <property type="protein sequence ID" value="OUC92678.1"/>
    <property type="molecule type" value="Genomic_DNA"/>
</dbReference>
<organism evidence="2 3">
    <name type="scientific">Streptosporangium minutum</name>
    <dbReference type="NCBI Taxonomy" id="569862"/>
    <lineage>
        <taxon>Bacteria</taxon>
        <taxon>Bacillati</taxon>
        <taxon>Actinomycetota</taxon>
        <taxon>Actinomycetes</taxon>
        <taxon>Streptosporangiales</taxon>
        <taxon>Streptosporangiaceae</taxon>
        <taxon>Streptosporangium</taxon>
    </lineage>
</organism>
<name>A0A243RD81_9ACTN</name>
<feature type="region of interest" description="Disordered" evidence="1">
    <location>
        <begin position="22"/>
        <end position="70"/>
    </location>
</feature>
<sequence length="70" mass="7665">MNPQVAPAFRVSAAGAVVKLDASFPEGARASAAPDAGPYRPRRREHEHARSTGRTDLARRPLHQARSRTY</sequence>
<keyword evidence="3" id="KW-1185">Reference proteome</keyword>
<evidence type="ECO:0000256" key="1">
    <source>
        <dbReference type="SAM" id="MobiDB-lite"/>
    </source>
</evidence>
<dbReference type="Proteomes" id="UP000194761">
    <property type="component" value="Unassembled WGS sequence"/>
</dbReference>
<evidence type="ECO:0000313" key="2">
    <source>
        <dbReference type="EMBL" id="OUC92678.1"/>
    </source>
</evidence>
<evidence type="ECO:0000313" key="3">
    <source>
        <dbReference type="Proteomes" id="UP000194761"/>
    </source>
</evidence>
<comment type="caution">
    <text evidence="2">The sequence shown here is derived from an EMBL/GenBank/DDBJ whole genome shotgun (WGS) entry which is preliminary data.</text>
</comment>
<feature type="compositionally biased region" description="Basic residues" evidence="1">
    <location>
        <begin position="60"/>
        <end position="70"/>
    </location>
</feature>
<accession>A0A243RD81</accession>